<reference evidence="1" key="1">
    <citation type="submission" date="2022-07" db="EMBL/GenBank/DDBJ databases">
        <title>Multi-strain Analysis of Pseudomonas putida Reveals Metabolic and Genetic Diversity.</title>
        <authorList>
            <person name="Monk J.M."/>
        </authorList>
    </citation>
    <scope>NUCLEOTIDE SEQUENCE</scope>
    <source>
        <strain evidence="1">17514</strain>
        <strain evidence="2">17633</strain>
    </source>
</reference>
<dbReference type="RefSeq" id="WP_274079474.1">
    <property type="nucleotide sequence ID" value="NZ_JANIAM010000020.1"/>
</dbReference>
<dbReference type="EMBL" id="JANIAM010000020">
    <property type="protein sequence ID" value="MDD2114434.1"/>
    <property type="molecule type" value="Genomic_DNA"/>
</dbReference>
<proteinExistence type="predicted"/>
<comment type="caution">
    <text evidence="1">The sequence shown here is derived from an EMBL/GenBank/DDBJ whole genome shotgun (WGS) entry which is preliminary data.</text>
</comment>
<evidence type="ECO:0000313" key="2">
    <source>
        <dbReference type="EMBL" id="MDD2114434.1"/>
    </source>
</evidence>
<name>A0A9X4D2X3_9PSED</name>
<evidence type="ECO:0000313" key="3">
    <source>
        <dbReference type="Proteomes" id="UP001150678"/>
    </source>
</evidence>
<accession>A0A9X4D2X3</accession>
<protein>
    <submittedName>
        <fullName evidence="1">Uncharacterized protein</fullName>
    </submittedName>
</protein>
<evidence type="ECO:0000313" key="1">
    <source>
        <dbReference type="EMBL" id="MDD2108734.1"/>
    </source>
</evidence>
<dbReference type="Proteomes" id="UP001150728">
    <property type="component" value="Unassembled WGS sequence"/>
</dbReference>
<dbReference type="AlphaFoldDB" id="A0A9X4D2X3"/>
<organism evidence="1 3">
    <name type="scientific">Pseudomonas asiatica</name>
    <dbReference type="NCBI Taxonomy" id="2219225"/>
    <lineage>
        <taxon>Bacteria</taxon>
        <taxon>Pseudomonadati</taxon>
        <taxon>Pseudomonadota</taxon>
        <taxon>Gammaproteobacteria</taxon>
        <taxon>Pseudomonadales</taxon>
        <taxon>Pseudomonadaceae</taxon>
        <taxon>Pseudomonas</taxon>
    </lineage>
</organism>
<sequence length="91" mass="10247">MSISLREAFLDAILDGTLGKGLLVTRQEVIALFPGFSENYKKVFLSNSEMSTATHSPTYKKFTQRVSDGIYRVHPQVLVERLSEREQQLAG</sequence>
<dbReference type="Proteomes" id="UP001150678">
    <property type="component" value="Unassembled WGS sequence"/>
</dbReference>
<gene>
    <name evidence="1" type="ORF">NP533_21355</name>
    <name evidence="2" type="ORF">NP554_21870</name>
</gene>
<dbReference type="EMBL" id="JANIAN010000034">
    <property type="protein sequence ID" value="MDD2108734.1"/>
    <property type="molecule type" value="Genomic_DNA"/>
</dbReference>